<evidence type="ECO:0000313" key="1">
    <source>
        <dbReference type="EMBL" id="KAK0406188.1"/>
    </source>
</evidence>
<sequence>MLVDIREERNSQFRATDKWNRIIAKFCKDVPRKVHLKKFRLCADTFTGKEAVKFLLKVLPDLVDANCEVTKEKCEKLMEKLLEDRTVLHFQGQESTSLQSSHLYVLSPAAEEIARSAQTLKLKTRKSFRKEMAKKERAAGDMPGPSSIYARRERIFLKRKMQQERREATKCSEV</sequence>
<dbReference type="InterPro" id="IPR036388">
    <property type="entry name" value="WH-like_DNA-bd_sf"/>
</dbReference>
<gene>
    <name evidence="1" type="ORF">QR680_018421</name>
</gene>
<accession>A0AA39LQT7</accession>
<protein>
    <recommendedName>
        <fullName evidence="3">DEP domain-containing protein</fullName>
    </recommendedName>
</protein>
<dbReference type="Proteomes" id="UP001175271">
    <property type="component" value="Unassembled WGS sequence"/>
</dbReference>
<dbReference type="PANTHER" id="PTHR16206:SF4">
    <property type="entry name" value="PROTEIN LET-99"/>
    <property type="match status" value="1"/>
</dbReference>
<dbReference type="AlphaFoldDB" id="A0AA39LQT7"/>
<dbReference type="Gene3D" id="1.10.10.10">
    <property type="entry name" value="Winged helix-like DNA-binding domain superfamily/Winged helix DNA-binding domain"/>
    <property type="match status" value="1"/>
</dbReference>
<reference evidence="1" key="1">
    <citation type="submission" date="2023-06" db="EMBL/GenBank/DDBJ databases">
        <title>Genomic analysis of the entomopathogenic nematode Steinernema hermaphroditum.</title>
        <authorList>
            <person name="Schwarz E.M."/>
            <person name="Heppert J.K."/>
            <person name="Baniya A."/>
            <person name="Schwartz H.T."/>
            <person name="Tan C.-H."/>
            <person name="Antoshechkin I."/>
            <person name="Sternberg P.W."/>
            <person name="Goodrich-Blair H."/>
            <person name="Dillman A.R."/>
        </authorList>
    </citation>
    <scope>NUCLEOTIDE SEQUENCE</scope>
    <source>
        <strain evidence="1">PS9179</strain>
        <tissue evidence="1">Whole animal</tissue>
    </source>
</reference>
<dbReference type="PANTHER" id="PTHR16206">
    <property type="entry name" value="DEP DOMAIN-CONTAINING"/>
    <property type="match status" value="1"/>
</dbReference>
<organism evidence="1 2">
    <name type="scientific">Steinernema hermaphroditum</name>
    <dbReference type="NCBI Taxonomy" id="289476"/>
    <lineage>
        <taxon>Eukaryota</taxon>
        <taxon>Metazoa</taxon>
        <taxon>Ecdysozoa</taxon>
        <taxon>Nematoda</taxon>
        <taxon>Chromadorea</taxon>
        <taxon>Rhabditida</taxon>
        <taxon>Tylenchina</taxon>
        <taxon>Panagrolaimomorpha</taxon>
        <taxon>Strongyloidoidea</taxon>
        <taxon>Steinernematidae</taxon>
        <taxon>Steinernema</taxon>
    </lineage>
</organism>
<evidence type="ECO:0000313" key="2">
    <source>
        <dbReference type="Proteomes" id="UP001175271"/>
    </source>
</evidence>
<dbReference type="InterPro" id="IPR036390">
    <property type="entry name" value="WH_DNA-bd_sf"/>
</dbReference>
<keyword evidence="2" id="KW-1185">Reference proteome</keyword>
<name>A0AA39LQT7_9BILA</name>
<comment type="caution">
    <text evidence="1">The sequence shown here is derived from an EMBL/GenBank/DDBJ whole genome shotgun (WGS) entry which is preliminary data.</text>
</comment>
<dbReference type="EMBL" id="JAUCMV010000004">
    <property type="protein sequence ID" value="KAK0406188.1"/>
    <property type="molecule type" value="Genomic_DNA"/>
</dbReference>
<dbReference type="SUPFAM" id="SSF46785">
    <property type="entry name" value="Winged helix' DNA-binding domain"/>
    <property type="match status" value="1"/>
</dbReference>
<evidence type="ECO:0008006" key="3">
    <source>
        <dbReference type="Google" id="ProtNLM"/>
    </source>
</evidence>
<proteinExistence type="predicted"/>